<evidence type="ECO:0000313" key="2">
    <source>
        <dbReference type="EMBL" id="KAL1640930.1"/>
    </source>
</evidence>
<evidence type="ECO:0000256" key="1">
    <source>
        <dbReference type="SAM" id="Coils"/>
    </source>
</evidence>
<dbReference type="EMBL" id="JAKEKT020000045">
    <property type="protein sequence ID" value="KAL1640930.1"/>
    <property type="molecule type" value="Genomic_DNA"/>
</dbReference>
<protein>
    <recommendedName>
        <fullName evidence="4">Nucleoside phosphorylase domain-containing protein</fullName>
    </recommendedName>
</protein>
<dbReference type="Proteomes" id="UP001521184">
    <property type="component" value="Unassembled WGS sequence"/>
</dbReference>
<evidence type="ECO:0000313" key="3">
    <source>
        <dbReference type="Proteomes" id="UP001521184"/>
    </source>
</evidence>
<dbReference type="SUPFAM" id="SSF53167">
    <property type="entry name" value="Purine and uridine phosphorylases"/>
    <property type="match status" value="1"/>
</dbReference>
<gene>
    <name evidence="2" type="ORF">SLS58_006546</name>
</gene>
<dbReference type="Gene3D" id="3.40.50.1580">
    <property type="entry name" value="Nucleoside phosphorylase domain"/>
    <property type="match status" value="1"/>
</dbReference>
<feature type="coiled-coil region" evidence="1">
    <location>
        <begin position="283"/>
        <end position="310"/>
    </location>
</feature>
<keyword evidence="3" id="KW-1185">Reference proteome</keyword>
<sequence length="312" mass="34314">MVLLDERHEKPSRWTQPINDQNKYSWGRIQNHNMVLACLPKGVYGTTNAATVAATMLSSFTSIRIGLTREIRLGDVVIGRPGDDGGGGVVQYDRGKATADAKFGRTGVLDKPPMVLLTAMSDLESKQMRGELRIPAMIAGVSEDMKVRWGFRYQSAHSDPLLQASDEQQDRSTLPVLWFGTIASGNAVVKSARKTAEIVRLAGKDTVCIEMEAAGLMDGFPCLVVRGICDYADAGKNDKWQNYAALTAAAAAKELLWDMDADEVRSTKKATDTIAKNSSGGSNEHLRERLEKVEMQLDELRQRVKDLGKRKK</sequence>
<reference evidence="2 3" key="1">
    <citation type="journal article" date="2023" name="Plant Dis.">
        <title>First Report of Diplodia intermedia Causing Canker and Dieback Diseases on Apple Trees in Canada.</title>
        <authorList>
            <person name="Ellouze W."/>
            <person name="Ilyukhin E."/>
            <person name="Sulman M."/>
            <person name="Ali S."/>
        </authorList>
    </citation>
    <scope>NUCLEOTIDE SEQUENCE [LARGE SCALE GENOMIC DNA]</scope>
    <source>
        <strain evidence="2 3">M45-28</strain>
    </source>
</reference>
<name>A0ABR3TNG1_9PEZI</name>
<dbReference type="InterPro" id="IPR053137">
    <property type="entry name" value="NLR-like"/>
</dbReference>
<proteinExistence type="predicted"/>
<dbReference type="PANTHER" id="PTHR46082">
    <property type="entry name" value="ATP/GTP-BINDING PROTEIN-RELATED"/>
    <property type="match status" value="1"/>
</dbReference>
<evidence type="ECO:0008006" key="4">
    <source>
        <dbReference type="Google" id="ProtNLM"/>
    </source>
</evidence>
<comment type="caution">
    <text evidence="2">The sequence shown here is derived from an EMBL/GenBank/DDBJ whole genome shotgun (WGS) entry which is preliminary data.</text>
</comment>
<dbReference type="PANTHER" id="PTHR46082:SF11">
    <property type="entry name" value="AAA+ ATPASE DOMAIN-CONTAINING PROTEIN-RELATED"/>
    <property type="match status" value="1"/>
</dbReference>
<organism evidence="2 3">
    <name type="scientific">Diplodia intermedia</name>
    <dbReference type="NCBI Taxonomy" id="856260"/>
    <lineage>
        <taxon>Eukaryota</taxon>
        <taxon>Fungi</taxon>
        <taxon>Dikarya</taxon>
        <taxon>Ascomycota</taxon>
        <taxon>Pezizomycotina</taxon>
        <taxon>Dothideomycetes</taxon>
        <taxon>Dothideomycetes incertae sedis</taxon>
        <taxon>Botryosphaeriales</taxon>
        <taxon>Botryosphaeriaceae</taxon>
        <taxon>Diplodia</taxon>
    </lineage>
</organism>
<keyword evidence="1" id="KW-0175">Coiled coil</keyword>
<dbReference type="InterPro" id="IPR035994">
    <property type="entry name" value="Nucleoside_phosphorylase_sf"/>
</dbReference>
<accession>A0ABR3TNG1</accession>